<keyword evidence="2" id="KW-1185">Reference proteome</keyword>
<evidence type="ECO:0000313" key="1">
    <source>
        <dbReference type="EMBL" id="KAG9467221.1"/>
    </source>
</evidence>
<evidence type="ECO:0000313" key="2">
    <source>
        <dbReference type="Proteomes" id="UP000770717"/>
    </source>
</evidence>
<sequence length="80" mass="9322">MGLYLCVMCHLGSFFNYKNDFQHNLKNGKFHLKPELCFYGAKCYSAHYRTVTNLGPEKLESDINPFTVQNNLIYVLIILE</sequence>
<accession>A0A8J6EDU0</accession>
<dbReference type="AlphaFoldDB" id="A0A8J6EDU0"/>
<gene>
    <name evidence="1" type="ORF">GDO78_015401</name>
</gene>
<reference evidence="1" key="1">
    <citation type="thesis" date="2020" institute="ProQuest LLC" country="789 East Eisenhower Parkway, Ann Arbor, MI, USA">
        <title>Comparative Genomics and Chromosome Evolution.</title>
        <authorList>
            <person name="Mudd A.B."/>
        </authorList>
    </citation>
    <scope>NUCLEOTIDE SEQUENCE</scope>
    <source>
        <strain evidence="1">HN-11 Male</strain>
        <tissue evidence="1">Kidney and liver</tissue>
    </source>
</reference>
<dbReference type="Proteomes" id="UP000770717">
    <property type="component" value="Unassembled WGS sequence"/>
</dbReference>
<protein>
    <submittedName>
        <fullName evidence="1">Uncharacterized protein</fullName>
    </submittedName>
</protein>
<comment type="caution">
    <text evidence="1">The sequence shown here is derived from an EMBL/GenBank/DDBJ whole genome shotgun (WGS) entry which is preliminary data.</text>
</comment>
<proteinExistence type="predicted"/>
<dbReference type="EMBL" id="WNTK01001537">
    <property type="protein sequence ID" value="KAG9467221.1"/>
    <property type="molecule type" value="Genomic_DNA"/>
</dbReference>
<organism evidence="1 2">
    <name type="scientific">Eleutherodactylus coqui</name>
    <name type="common">Puerto Rican coqui</name>
    <dbReference type="NCBI Taxonomy" id="57060"/>
    <lineage>
        <taxon>Eukaryota</taxon>
        <taxon>Metazoa</taxon>
        <taxon>Chordata</taxon>
        <taxon>Craniata</taxon>
        <taxon>Vertebrata</taxon>
        <taxon>Euteleostomi</taxon>
        <taxon>Amphibia</taxon>
        <taxon>Batrachia</taxon>
        <taxon>Anura</taxon>
        <taxon>Neobatrachia</taxon>
        <taxon>Hyloidea</taxon>
        <taxon>Eleutherodactylidae</taxon>
        <taxon>Eleutherodactylinae</taxon>
        <taxon>Eleutherodactylus</taxon>
        <taxon>Eleutherodactylus</taxon>
    </lineage>
</organism>
<name>A0A8J6EDU0_ELECQ</name>